<dbReference type="InterPro" id="IPR050490">
    <property type="entry name" value="Bact_solute-bd_prot1"/>
</dbReference>
<dbReference type="Proteomes" id="UP000408482">
    <property type="component" value="Unassembled WGS sequence"/>
</dbReference>
<dbReference type="PANTHER" id="PTHR43649">
    <property type="entry name" value="ARABINOSE-BINDING PROTEIN-RELATED"/>
    <property type="match status" value="1"/>
</dbReference>
<evidence type="ECO:0000256" key="4">
    <source>
        <dbReference type="ARBA" id="ARBA00023139"/>
    </source>
</evidence>
<dbReference type="RefSeq" id="WP_186290039.1">
    <property type="nucleotide sequence ID" value="NZ_CABHMX010000001.1"/>
</dbReference>
<keyword evidence="5 8" id="KW-0449">Lipoprotein</keyword>
<gene>
    <name evidence="8" type="primary">lipO_2</name>
    <name evidence="8" type="ORF">RSSSTS7063_03318</name>
</gene>
<keyword evidence="9" id="KW-1185">Reference proteome</keyword>
<evidence type="ECO:0000256" key="2">
    <source>
        <dbReference type="ARBA" id="ARBA00022729"/>
    </source>
</evidence>
<reference evidence="8 9" key="1">
    <citation type="submission" date="2019-07" db="EMBL/GenBank/DDBJ databases">
        <authorList>
            <person name="Hibberd C M."/>
            <person name="Gehrig L. J."/>
            <person name="Chang H.-W."/>
            <person name="Venkatesh S."/>
        </authorList>
    </citation>
    <scope>NUCLEOTIDE SEQUENCE [LARGE SCALE GENOMIC DNA]</scope>
    <source>
        <strain evidence="8">Blautia_luti_SSTS_Bg7063</strain>
    </source>
</reference>
<keyword evidence="2 7" id="KW-0732">Signal</keyword>
<protein>
    <submittedName>
        <fullName evidence="8">Lipoprotein LipO</fullName>
    </submittedName>
</protein>
<dbReference type="SUPFAM" id="SSF53850">
    <property type="entry name" value="Periplasmic binding protein-like II"/>
    <property type="match status" value="1"/>
</dbReference>
<dbReference type="InterPro" id="IPR006059">
    <property type="entry name" value="SBP"/>
</dbReference>
<keyword evidence="1" id="KW-1003">Cell membrane</keyword>
<organism evidence="8 9">
    <name type="scientific">Blautia luti</name>
    <dbReference type="NCBI Taxonomy" id="89014"/>
    <lineage>
        <taxon>Bacteria</taxon>
        <taxon>Bacillati</taxon>
        <taxon>Bacillota</taxon>
        <taxon>Clostridia</taxon>
        <taxon>Lachnospirales</taxon>
        <taxon>Lachnospiraceae</taxon>
        <taxon>Blautia</taxon>
    </lineage>
</organism>
<keyword evidence="4" id="KW-0564">Palmitate</keyword>
<sequence>MRKRWMAALLCGCMIAGALTGCGSSKSTDEKEKTDTASAQAEDTGDGTEKLSIFINMSWYPQDSFTGKIPDKIKEETGVDLDVTIATDEKQLGVMIASGELPDLVYSDDTGGVLSSLSNPDVCYSLDELAEKTGVKFDDCANYKDRSDIAQTFSTDGQAYTLLNAYNTQEQWENLKVGAAGQACVYYRKDLLDKAGIKEPANLDEFKECLQEVEEAYPDVVPFGMGGETWKLDAIGNWMGVSADQYNEETGEYKYWSSTDSYKDYLKYCNELYREGAITAENYSVENEADANQAGYNSNCVFLSGYLKLTNMTGLQNNTKDENAEWAVLNPLGEGMVNDSDGWAGVFVSKNCSDPKAAAKFVSYMNSEEGSRTGLWGIEGDDYTVDEEGVPTFSEKYLEARNDTDKWNNDYNGWFYFGTSAIDEIYSNYCGADEDVVSQFTAYGEGYKNYPEIGIAKPLSSSDEGVIKTKLDDLKKMYEAKVIFTDSDDAFESAYKEYMEANEKTGVEKYNAYMTEKIKEVKEKFGI</sequence>
<feature type="region of interest" description="Disordered" evidence="6">
    <location>
        <begin position="23"/>
        <end position="45"/>
    </location>
</feature>
<evidence type="ECO:0000313" key="9">
    <source>
        <dbReference type="Proteomes" id="UP000408482"/>
    </source>
</evidence>
<dbReference type="Gene3D" id="3.40.190.10">
    <property type="entry name" value="Periplasmic binding protein-like II"/>
    <property type="match status" value="2"/>
</dbReference>
<feature type="chain" id="PRO_5038490538" evidence="7">
    <location>
        <begin position="19"/>
        <end position="527"/>
    </location>
</feature>
<evidence type="ECO:0000256" key="5">
    <source>
        <dbReference type="ARBA" id="ARBA00023288"/>
    </source>
</evidence>
<dbReference type="AlphaFoldDB" id="A0A564W3B3"/>
<keyword evidence="3" id="KW-0472">Membrane</keyword>
<evidence type="ECO:0000256" key="1">
    <source>
        <dbReference type="ARBA" id="ARBA00022475"/>
    </source>
</evidence>
<name>A0A564W3B3_9FIRM</name>
<dbReference type="Pfam" id="PF01547">
    <property type="entry name" value="SBP_bac_1"/>
    <property type="match status" value="1"/>
</dbReference>
<evidence type="ECO:0000256" key="7">
    <source>
        <dbReference type="SAM" id="SignalP"/>
    </source>
</evidence>
<evidence type="ECO:0000256" key="3">
    <source>
        <dbReference type="ARBA" id="ARBA00023136"/>
    </source>
</evidence>
<feature type="signal peptide" evidence="7">
    <location>
        <begin position="1"/>
        <end position="18"/>
    </location>
</feature>
<dbReference type="PANTHER" id="PTHR43649:SF33">
    <property type="entry name" value="POLYGALACTURONAN_RHAMNOGALACTURONAN-BINDING PROTEIN YTCQ"/>
    <property type="match status" value="1"/>
</dbReference>
<evidence type="ECO:0000313" key="8">
    <source>
        <dbReference type="EMBL" id="VUX38482.1"/>
    </source>
</evidence>
<dbReference type="PROSITE" id="PS51257">
    <property type="entry name" value="PROKAR_LIPOPROTEIN"/>
    <property type="match status" value="1"/>
</dbReference>
<accession>A0A564W3B3</accession>
<evidence type="ECO:0000256" key="6">
    <source>
        <dbReference type="SAM" id="MobiDB-lite"/>
    </source>
</evidence>
<dbReference type="EMBL" id="CABHNW010000076">
    <property type="protein sequence ID" value="VUX38482.1"/>
    <property type="molecule type" value="Genomic_DNA"/>
</dbReference>
<proteinExistence type="predicted"/>